<dbReference type="CAZy" id="GT4">
    <property type="family name" value="Glycosyltransferase Family 4"/>
</dbReference>
<dbReference type="GO" id="GO:0016757">
    <property type="term" value="F:glycosyltransferase activity"/>
    <property type="evidence" value="ECO:0007669"/>
    <property type="project" value="InterPro"/>
</dbReference>
<proteinExistence type="predicted"/>
<dbReference type="InterPro" id="IPR001296">
    <property type="entry name" value="Glyco_trans_1"/>
</dbReference>
<reference evidence="2 3" key="1">
    <citation type="journal article" date="2008" name="Proc. Natl. Acad. Sci. U.S.A.">
        <title>Niche adaptation and genome expansion in the chlorophyll d-producing cyanobacterium Acaryochloris marina.</title>
        <authorList>
            <person name="Swingley W.D."/>
            <person name="Chen M."/>
            <person name="Cheung P.C."/>
            <person name="Conrad A.L."/>
            <person name="Dejesa L.C."/>
            <person name="Hao J."/>
            <person name="Honchak B.M."/>
            <person name="Karbach L.E."/>
            <person name="Kurdoglu A."/>
            <person name="Lahiri S."/>
            <person name="Mastrian S.D."/>
            <person name="Miyashita H."/>
            <person name="Page L."/>
            <person name="Ramakrishna P."/>
            <person name="Satoh S."/>
            <person name="Sattley W.M."/>
            <person name="Shimada Y."/>
            <person name="Taylor H.L."/>
            <person name="Tomo T."/>
            <person name="Tsuchiya T."/>
            <person name="Wang Z.T."/>
            <person name="Raymond J."/>
            <person name="Mimuro M."/>
            <person name="Blankenship R.E."/>
            <person name="Touchman J.W."/>
        </authorList>
    </citation>
    <scope>NUCLEOTIDE SEQUENCE [LARGE SCALE GENOMIC DNA]</scope>
    <source>
        <strain evidence="3">MBIC 11017</strain>
    </source>
</reference>
<dbReference type="SUPFAM" id="SSF53756">
    <property type="entry name" value="UDP-Glycosyltransferase/glycogen phosphorylase"/>
    <property type="match status" value="1"/>
</dbReference>
<evidence type="ECO:0000259" key="1">
    <source>
        <dbReference type="Pfam" id="PF00534"/>
    </source>
</evidence>
<dbReference type="KEGG" id="amr:AM1_2714"/>
<sequence length="288" mass="31901">MLTHIPAVVHEHMVDESMPPYFKLLDYLLSRWTERGIAISDAVAKFMETSRHIPSHLVDVIPNGIPLEKFENIDSHQASSWKDEFSISNEHQLVGIVGRLNPIKGHRFFLEAASIVLQSYPNIRFLVVGDGDLRTELQEQAERLGITDSVIFTGFRSDAFSIISAMDILVISSLSEGGPLTLFEAMAAGTAVIATNVIGLSHFVKPGESGYLVPSQDSEALANRILELVQDQELCEKMGHVAKSMIQKQDNKSTVKAIEQCYEAVLQSSTKSRNLPDQTLAHQISMRS</sequence>
<dbReference type="Proteomes" id="UP000000268">
    <property type="component" value="Chromosome"/>
</dbReference>
<feature type="domain" description="Glycosyl transferase family 1" evidence="1">
    <location>
        <begin position="82"/>
        <end position="244"/>
    </location>
</feature>
<dbReference type="STRING" id="329726.AM1_2714"/>
<evidence type="ECO:0000313" key="2">
    <source>
        <dbReference type="EMBL" id="ABW27714.1"/>
    </source>
</evidence>
<name>B0C830_ACAM1</name>
<protein>
    <submittedName>
        <fullName evidence="2">Glycosyl transferase, group 1</fullName>
    </submittedName>
</protein>
<dbReference type="PANTHER" id="PTHR12526:SF630">
    <property type="entry name" value="GLYCOSYLTRANSFERASE"/>
    <property type="match status" value="1"/>
</dbReference>
<keyword evidence="3" id="KW-1185">Reference proteome</keyword>
<accession>B0C830</accession>
<dbReference type="eggNOG" id="COG0438">
    <property type="taxonomic scope" value="Bacteria"/>
</dbReference>
<evidence type="ECO:0000313" key="3">
    <source>
        <dbReference type="Proteomes" id="UP000000268"/>
    </source>
</evidence>
<keyword evidence="2" id="KW-0808">Transferase</keyword>
<dbReference type="PANTHER" id="PTHR12526">
    <property type="entry name" value="GLYCOSYLTRANSFERASE"/>
    <property type="match status" value="1"/>
</dbReference>
<dbReference type="HOGENOM" id="CLU_009583_0_3_3"/>
<dbReference type="AlphaFoldDB" id="B0C830"/>
<gene>
    <name evidence="2" type="ordered locus">AM1_2714</name>
</gene>
<dbReference type="Pfam" id="PF00534">
    <property type="entry name" value="Glycos_transf_1"/>
    <property type="match status" value="1"/>
</dbReference>
<dbReference type="Gene3D" id="3.40.50.2000">
    <property type="entry name" value="Glycogen Phosphorylase B"/>
    <property type="match status" value="2"/>
</dbReference>
<dbReference type="EMBL" id="CP000828">
    <property type="protein sequence ID" value="ABW27714.1"/>
    <property type="molecule type" value="Genomic_DNA"/>
</dbReference>
<organism evidence="2 3">
    <name type="scientific">Acaryochloris marina (strain MBIC 11017)</name>
    <dbReference type="NCBI Taxonomy" id="329726"/>
    <lineage>
        <taxon>Bacteria</taxon>
        <taxon>Bacillati</taxon>
        <taxon>Cyanobacteriota</taxon>
        <taxon>Cyanophyceae</taxon>
        <taxon>Acaryochloridales</taxon>
        <taxon>Acaryochloridaceae</taxon>
        <taxon>Acaryochloris</taxon>
    </lineage>
</organism>